<keyword evidence="2" id="KW-0472">Membrane</keyword>
<feature type="domain" description="DUF6534" evidence="3">
    <location>
        <begin position="163"/>
        <end position="247"/>
    </location>
</feature>
<dbReference type="InterPro" id="IPR045339">
    <property type="entry name" value="DUF6534"/>
</dbReference>
<gene>
    <name evidence="4" type="ORF">PsYK624_081710</name>
</gene>
<feature type="transmembrane region" description="Helical" evidence="2">
    <location>
        <begin position="153"/>
        <end position="177"/>
    </location>
</feature>
<reference evidence="4 5" key="1">
    <citation type="submission" date="2021-08" db="EMBL/GenBank/DDBJ databases">
        <title>Draft Genome Sequence of Phanerochaete sordida strain YK-624.</title>
        <authorList>
            <person name="Mori T."/>
            <person name="Dohra H."/>
            <person name="Suzuki T."/>
            <person name="Kawagishi H."/>
            <person name="Hirai H."/>
        </authorList>
    </citation>
    <scope>NUCLEOTIDE SEQUENCE [LARGE SCALE GENOMIC DNA]</scope>
    <source>
        <strain evidence="4 5">YK-624</strain>
    </source>
</reference>
<dbReference type="EMBL" id="BPQB01000024">
    <property type="protein sequence ID" value="GJE92018.1"/>
    <property type="molecule type" value="Genomic_DNA"/>
</dbReference>
<dbReference type="OrthoDB" id="3183258at2759"/>
<name>A0A9P3GBV0_9APHY</name>
<evidence type="ECO:0000256" key="1">
    <source>
        <dbReference type="SAM" id="MobiDB-lite"/>
    </source>
</evidence>
<dbReference type="PANTHER" id="PTHR40465">
    <property type="entry name" value="CHROMOSOME 1, WHOLE GENOME SHOTGUN SEQUENCE"/>
    <property type="match status" value="1"/>
</dbReference>
<dbReference type="Proteomes" id="UP000703269">
    <property type="component" value="Unassembled WGS sequence"/>
</dbReference>
<feature type="transmembrane region" description="Helical" evidence="2">
    <location>
        <begin position="45"/>
        <end position="66"/>
    </location>
</feature>
<protein>
    <recommendedName>
        <fullName evidence="3">DUF6534 domain-containing protein</fullName>
    </recommendedName>
</protein>
<feature type="transmembrane region" description="Helical" evidence="2">
    <location>
        <begin position="12"/>
        <end position="33"/>
    </location>
</feature>
<dbReference type="AlphaFoldDB" id="A0A9P3GBV0"/>
<keyword evidence="5" id="KW-1185">Reference proteome</keyword>
<accession>A0A9P3GBV0</accession>
<proteinExistence type="predicted"/>
<feature type="region of interest" description="Disordered" evidence="1">
    <location>
        <begin position="260"/>
        <end position="285"/>
    </location>
</feature>
<dbReference type="PANTHER" id="PTHR40465:SF1">
    <property type="entry name" value="DUF6534 DOMAIN-CONTAINING PROTEIN"/>
    <property type="match status" value="1"/>
</dbReference>
<evidence type="ECO:0000313" key="4">
    <source>
        <dbReference type="EMBL" id="GJE92018.1"/>
    </source>
</evidence>
<organism evidence="4 5">
    <name type="scientific">Phanerochaete sordida</name>
    <dbReference type="NCBI Taxonomy" id="48140"/>
    <lineage>
        <taxon>Eukaryota</taxon>
        <taxon>Fungi</taxon>
        <taxon>Dikarya</taxon>
        <taxon>Basidiomycota</taxon>
        <taxon>Agaricomycotina</taxon>
        <taxon>Agaricomycetes</taxon>
        <taxon>Polyporales</taxon>
        <taxon>Phanerochaetaceae</taxon>
        <taxon>Phanerochaete</taxon>
    </lineage>
</organism>
<keyword evidence="2" id="KW-1133">Transmembrane helix</keyword>
<evidence type="ECO:0000259" key="3">
    <source>
        <dbReference type="Pfam" id="PF20152"/>
    </source>
</evidence>
<keyword evidence="2" id="KW-0812">Transmembrane</keyword>
<dbReference type="Pfam" id="PF20152">
    <property type="entry name" value="DUF6534"/>
    <property type="match status" value="1"/>
</dbReference>
<feature type="transmembrane region" description="Helical" evidence="2">
    <location>
        <begin position="117"/>
        <end position="141"/>
    </location>
</feature>
<evidence type="ECO:0000313" key="5">
    <source>
        <dbReference type="Proteomes" id="UP000703269"/>
    </source>
</evidence>
<evidence type="ECO:0000256" key="2">
    <source>
        <dbReference type="SAM" id="Phobius"/>
    </source>
</evidence>
<feature type="transmembrane region" description="Helical" evidence="2">
    <location>
        <begin position="86"/>
        <end position="105"/>
    </location>
</feature>
<sequence>MTAYVCSQGPCLLGIFLNTLLYGAVIVQAQMYYVRFRRDRVGYKAFVGVLLVADTLNTSFNIAWIYKVLVDNFGNKDSLMVSDWLNASEHAMAGLVAMMCQMFYARRIYILTRKKSITALITVTSCLTGICATGTAIAVGMRPEFSRLQSLKAVVLPWLISNTICDVTIAVTLSAFLSKRKTGFERTDALIKKIIFTTISNGLLTASFTTSHMISYLASESGIHMIFNYGVVKLYTNSVISSLNARQEEGDAFRQPTHTLCDIPESQSNSSGGKRSGARPQVNITVETHEMVDIGSLAYESRKHVDEKGGIGAVSVNDSAV</sequence>
<comment type="caution">
    <text evidence="4">The sequence shown here is derived from an EMBL/GenBank/DDBJ whole genome shotgun (WGS) entry which is preliminary data.</text>
</comment>